<evidence type="ECO:0000313" key="1">
    <source>
        <dbReference type="EMBL" id="SVB68198.1"/>
    </source>
</evidence>
<feature type="non-terminal residue" evidence="1">
    <location>
        <position position="57"/>
    </location>
</feature>
<dbReference type="EMBL" id="UINC01052643">
    <property type="protein sequence ID" value="SVB68198.1"/>
    <property type="molecule type" value="Genomic_DNA"/>
</dbReference>
<protein>
    <submittedName>
        <fullName evidence="1">Uncharacterized protein</fullName>
    </submittedName>
</protein>
<gene>
    <name evidence="1" type="ORF">METZ01_LOCUS221052</name>
</gene>
<name>A0A382FYS6_9ZZZZ</name>
<accession>A0A382FYS6</accession>
<sequence length="57" mass="6423">MVGFITRGRGMTVHRSSCSSLPLLDDESDRLVSVDWEVGRKDLFNIRMKAVGQDRKG</sequence>
<proteinExistence type="predicted"/>
<organism evidence="1">
    <name type="scientific">marine metagenome</name>
    <dbReference type="NCBI Taxonomy" id="408172"/>
    <lineage>
        <taxon>unclassified sequences</taxon>
        <taxon>metagenomes</taxon>
        <taxon>ecological metagenomes</taxon>
    </lineage>
</organism>
<dbReference type="AlphaFoldDB" id="A0A382FYS6"/>
<reference evidence="1" key="1">
    <citation type="submission" date="2018-05" db="EMBL/GenBank/DDBJ databases">
        <authorList>
            <person name="Lanie J.A."/>
            <person name="Ng W.-L."/>
            <person name="Kazmierczak K.M."/>
            <person name="Andrzejewski T.M."/>
            <person name="Davidsen T.M."/>
            <person name="Wayne K.J."/>
            <person name="Tettelin H."/>
            <person name="Glass J.I."/>
            <person name="Rusch D."/>
            <person name="Podicherti R."/>
            <person name="Tsui H.-C.T."/>
            <person name="Winkler M.E."/>
        </authorList>
    </citation>
    <scope>NUCLEOTIDE SEQUENCE</scope>
</reference>